<dbReference type="GO" id="GO:0030655">
    <property type="term" value="P:beta-lactam antibiotic catabolic process"/>
    <property type="evidence" value="ECO:0007669"/>
    <property type="project" value="InterPro"/>
</dbReference>
<dbReference type="STRING" id="551996.SAMN05192573_103479"/>
<dbReference type="AlphaFoldDB" id="A0A1G7UFJ2"/>
<evidence type="ECO:0000259" key="1">
    <source>
        <dbReference type="Pfam" id="PF13354"/>
    </source>
</evidence>
<feature type="domain" description="Beta-lactamase class A catalytic" evidence="1">
    <location>
        <begin position="95"/>
        <end position="384"/>
    </location>
</feature>
<keyword evidence="3" id="KW-1185">Reference proteome</keyword>
<evidence type="ECO:0000313" key="3">
    <source>
        <dbReference type="Proteomes" id="UP000199705"/>
    </source>
</evidence>
<dbReference type="InterPro" id="IPR045155">
    <property type="entry name" value="Beta-lactam_cat"/>
</dbReference>
<proteinExistence type="predicted"/>
<reference evidence="3" key="1">
    <citation type="submission" date="2016-10" db="EMBL/GenBank/DDBJ databases">
        <authorList>
            <person name="Varghese N."/>
            <person name="Submissions S."/>
        </authorList>
    </citation>
    <scope>NUCLEOTIDE SEQUENCE [LARGE SCALE GENOMIC DNA]</scope>
    <source>
        <strain evidence="3">Gh-67</strain>
    </source>
</reference>
<protein>
    <submittedName>
        <fullName evidence="2">Beta-lactamase enzyme family protein</fullName>
    </submittedName>
</protein>
<name>A0A1G7UFJ2_9SPHI</name>
<dbReference type="Proteomes" id="UP000199705">
    <property type="component" value="Unassembled WGS sequence"/>
</dbReference>
<organism evidence="2 3">
    <name type="scientific">Mucilaginibacter gossypii</name>
    <dbReference type="NCBI Taxonomy" id="551996"/>
    <lineage>
        <taxon>Bacteria</taxon>
        <taxon>Pseudomonadati</taxon>
        <taxon>Bacteroidota</taxon>
        <taxon>Sphingobacteriia</taxon>
        <taxon>Sphingobacteriales</taxon>
        <taxon>Sphingobacteriaceae</taxon>
        <taxon>Mucilaginibacter</taxon>
    </lineage>
</organism>
<evidence type="ECO:0000313" key="2">
    <source>
        <dbReference type="EMBL" id="SDG46227.1"/>
    </source>
</evidence>
<dbReference type="EMBL" id="FNCG01000003">
    <property type="protein sequence ID" value="SDG46227.1"/>
    <property type="molecule type" value="Genomic_DNA"/>
</dbReference>
<dbReference type="GO" id="GO:0008800">
    <property type="term" value="F:beta-lactamase activity"/>
    <property type="evidence" value="ECO:0007669"/>
    <property type="project" value="InterPro"/>
</dbReference>
<dbReference type="Gene3D" id="3.40.710.10">
    <property type="entry name" value="DD-peptidase/beta-lactamase superfamily"/>
    <property type="match status" value="1"/>
</dbReference>
<gene>
    <name evidence="2" type="ORF">SAMN05192573_103479</name>
</gene>
<sequence>MKPKALQKYNKYPLTSNYITIFIMMKYLCILLLIMSTLNGFAQQPDTVFLKGLLHEHPELFSGILNHPTQNEVQILYTRIDRDRNNIPHFTSYSYRVNAHHYFYPASTVKLPAAIFALEKLNELKVQGLNPKSVMITDSSFAGQTKVRVDTSSATGLPSIENYIKKILLVSDNDAYNRLYEFVGRAEINQKLKKYHLNNTRIVGRLAIGDAGESTQHTNPINFYNDDKLVYHKPTLYDASNYPMNLENMLQGKAYLDSSDRLVNKPLDFSEKNVYALADQQMVLKRLLFPETFPQKQRFNLTADDYRFIYRYMSTFPTENTKPTYNRPEYFPAYCKFLFYGGDSTAAINPNIRIFNKVGDSYGYDIDNAYIVDFKNKVEFILSAVVQSNEDGVLNDNKYEYATVCLPFLKNLGQVIYQYELKRPKKHLPDLTKFKFNYSQKQ</sequence>
<dbReference type="InterPro" id="IPR012338">
    <property type="entry name" value="Beta-lactam/transpept-like"/>
</dbReference>
<dbReference type="SUPFAM" id="SSF56601">
    <property type="entry name" value="beta-lactamase/transpeptidase-like"/>
    <property type="match status" value="1"/>
</dbReference>
<accession>A0A1G7UFJ2</accession>
<dbReference type="Pfam" id="PF13354">
    <property type="entry name" value="Beta-lactamase2"/>
    <property type="match status" value="1"/>
</dbReference>